<dbReference type="Pfam" id="PF08656">
    <property type="entry name" value="DASH_Dad3"/>
    <property type="match status" value="1"/>
</dbReference>
<keyword evidence="11" id="KW-0995">Kinetochore</keyword>
<comment type="similarity">
    <text evidence="4">Belongs to the DASH complex DAD3 family.</text>
</comment>
<dbReference type="OrthoDB" id="2443965at2759"/>
<keyword evidence="7" id="KW-0132">Cell division</keyword>
<organism evidence="18 19">
    <name type="scientific">Komagataella pastoris</name>
    <name type="common">Yeast</name>
    <name type="synonym">Pichia pastoris</name>
    <dbReference type="NCBI Taxonomy" id="4922"/>
    <lineage>
        <taxon>Eukaryota</taxon>
        <taxon>Fungi</taxon>
        <taxon>Dikarya</taxon>
        <taxon>Ascomycota</taxon>
        <taxon>Saccharomycotina</taxon>
        <taxon>Pichiomycetes</taxon>
        <taxon>Pichiales</taxon>
        <taxon>Pichiaceae</taxon>
        <taxon>Komagataella</taxon>
    </lineage>
</organism>
<reference evidence="18 19" key="1">
    <citation type="submission" date="2016-02" db="EMBL/GenBank/DDBJ databases">
        <title>Comparative genomic and transcriptomic foundation for Pichia pastoris.</title>
        <authorList>
            <person name="Love K.R."/>
            <person name="Shah K.A."/>
            <person name="Whittaker C.A."/>
            <person name="Wu J."/>
            <person name="Bartlett M.C."/>
            <person name="Ma D."/>
            <person name="Leeson R.L."/>
            <person name="Priest M."/>
            <person name="Young S.K."/>
            <person name="Love J.C."/>
        </authorList>
    </citation>
    <scope>NUCLEOTIDE SEQUENCE [LARGE SCALE GENOMIC DNA]</scope>
    <source>
        <strain evidence="18 19">ATCC 28485</strain>
    </source>
</reference>
<dbReference type="GO" id="GO:0072686">
    <property type="term" value="C:mitotic spindle"/>
    <property type="evidence" value="ECO:0007669"/>
    <property type="project" value="InterPro"/>
</dbReference>
<evidence type="ECO:0000256" key="13">
    <source>
        <dbReference type="ARBA" id="ARBA00023242"/>
    </source>
</evidence>
<dbReference type="AlphaFoldDB" id="A0A1B2JCP9"/>
<keyword evidence="6" id="KW-0963">Cytoplasm</keyword>
<gene>
    <name evidence="18" type="ORF">ATY40_BA7502224</name>
</gene>
<proteinExistence type="inferred from homology"/>
<dbReference type="PANTHER" id="PTHR28017">
    <property type="entry name" value="DASH COMPLEX SUBUNIT DAD3"/>
    <property type="match status" value="1"/>
</dbReference>
<evidence type="ECO:0000256" key="12">
    <source>
        <dbReference type="ARBA" id="ARBA00023212"/>
    </source>
</evidence>
<dbReference type="Proteomes" id="UP000094565">
    <property type="component" value="Chromosome 2"/>
</dbReference>
<dbReference type="GO" id="GO:0008608">
    <property type="term" value="P:attachment of spindle microtubules to kinetochore"/>
    <property type="evidence" value="ECO:0007669"/>
    <property type="project" value="InterPro"/>
</dbReference>
<keyword evidence="19" id="KW-1185">Reference proteome</keyword>
<evidence type="ECO:0000313" key="18">
    <source>
        <dbReference type="EMBL" id="ANZ75767.1"/>
    </source>
</evidence>
<keyword evidence="10" id="KW-0159">Chromosome partition</keyword>
<evidence type="ECO:0000256" key="8">
    <source>
        <dbReference type="ARBA" id="ARBA00022701"/>
    </source>
</evidence>
<dbReference type="GO" id="GO:0051301">
    <property type="term" value="P:cell division"/>
    <property type="evidence" value="ECO:0007669"/>
    <property type="project" value="UniProtKB-KW"/>
</dbReference>
<evidence type="ECO:0000256" key="15">
    <source>
        <dbReference type="ARBA" id="ARBA00023328"/>
    </source>
</evidence>
<evidence type="ECO:0000256" key="7">
    <source>
        <dbReference type="ARBA" id="ARBA00022618"/>
    </source>
</evidence>
<evidence type="ECO:0000256" key="3">
    <source>
        <dbReference type="ARBA" id="ARBA00004629"/>
    </source>
</evidence>
<evidence type="ECO:0000256" key="1">
    <source>
        <dbReference type="ARBA" id="ARBA00004123"/>
    </source>
</evidence>
<evidence type="ECO:0000256" key="9">
    <source>
        <dbReference type="ARBA" id="ARBA00022776"/>
    </source>
</evidence>
<dbReference type="PANTHER" id="PTHR28017:SF1">
    <property type="entry name" value="DASH COMPLEX SUBUNIT DAD3"/>
    <property type="match status" value="1"/>
</dbReference>
<evidence type="ECO:0000256" key="10">
    <source>
        <dbReference type="ARBA" id="ARBA00022829"/>
    </source>
</evidence>
<keyword evidence="9" id="KW-0498">Mitosis</keyword>
<sequence length="106" mass="12445">MESIYLKLEKYTMSELLKVDYSRQPQLTLLEANILQQYQRLALLLRRLSSEIARITAQPMSQLVDNLSGLEKKLSLVSTLFKGAVYSLFLQQENNEQRQHENHENY</sequence>
<keyword evidence="12" id="KW-0206">Cytoskeleton</keyword>
<dbReference type="GO" id="GO:0051010">
    <property type="term" value="F:microtubule plus-end binding"/>
    <property type="evidence" value="ECO:0007669"/>
    <property type="project" value="TreeGrafter"/>
</dbReference>
<dbReference type="GO" id="GO:0005874">
    <property type="term" value="C:microtubule"/>
    <property type="evidence" value="ECO:0007669"/>
    <property type="project" value="UniProtKB-KW"/>
</dbReference>
<evidence type="ECO:0000256" key="11">
    <source>
        <dbReference type="ARBA" id="ARBA00022838"/>
    </source>
</evidence>
<evidence type="ECO:0000256" key="17">
    <source>
        <dbReference type="ARBA" id="ARBA00044305"/>
    </source>
</evidence>
<keyword evidence="5" id="KW-0158">Chromosome</keyword>
<protein>
    <recommendedName>
        <fullName evidence="16">DASH complex subunit DAD3</fullName>
    </recommendedName>
    <alternativeName>
        <fullName evidence="17">Outer kinetochore protein DAD3</fullName>
    </alternativeName>
</protein>
<keyword evidence="13" id="KW-0539">Nucleus</keyword>
<dbReference type="EMBL" id="CP014585">
    <property type="protein sequence ID" value="ANZ75767.1"/>
    <property type="molecule type" value="Genomic_DNA"/>
</dbReference>
<evidence type="ECO:0000256" key="14">
    <source>
        <dbReference type="ARBA" id="ARBA00023306"/>
    </source>
</evidence>
<keyword evidence="8" id="KW-0493">Microtubule</keyword>
<accession>A0A1B2JCP9</accession>
<keyword evidence="15" id="KW-0137">Centromere</keyword>
<evidence type="ECO:0000256" key="16">
    <source>
        <dbReference type="ARBA" id="ARBA00044179"/>
    </source>
</evidence>
<evidence type="ECO:0000256" key="6">
    <source>
        <dbReference type="ARBA" id="ARBA00022490"/>
    </source>
</evidence>
<evidence type="ECO:0000313" key="19">
    <source>
        <dbReference type="Proteomes" id="UP000094565"/>
    </source>
</evidence>
<name>A0A1B2JCP9_PICPA</name>
<dbReference type="InterPro" id="IPR013965">
    <property type="entry name" value="DASH_Dad3"/>
</dbReference>
<comment type="subcellular location">
    <subcellularLocation>
        <location evidence="3">Chromosome</location>
        <location evidence="3">Centromere</location>
        <location evidence="3">Kinetochore</location>
    </subcellularLocation>
    <subcellularLocation>
        <location evidence="2">Cytoplasm</location>
        <location evidence="2">Cytoskeleton</location>
        <location evidence="2">Spindle</location>
    </subcellularLocation>
    <subcellularLocation>
        <location evidence="1">Nucleus</location>
    </subcellularLocation>
</comment>
<dbReference type="GO" id="GO:0042729">
    <property type="term" value="C:DASH complex"/>
    <property type="evidence" value="ECO:0007669"/>
    <property type="project" value="InterPro"/>
</dbReference>
<evidence type="ECO:0000256" key="5">
    <source>
        <dbReference type="ARBA" id="ARBA00022454"/>
    </source>
</evidence>
<evidence type="ECO:0000256" key="2">
    <source>
        <dbReference type="ARBA" id="ARBA00004186"/>
    </source>
</evidence>
<evidence type="ECO:0000256" key="4">
    <source>
        <dbReference type="ARBA" id="ARBA00006277"/>
    </source>
</evidence>
<keyword evidence="14" id="KW-0131">Cell cycle</keyword>